<dbReference type="InterPro" id="IPR046348">
    <property type="entry name" value="SIS_dom_sf"/>
</dbReference>
<dbReference type="SUPFAM" id="SSF53697">
    <property type="entry name" value="SIS domain"/>
    <property type="match status" value="1"/>
</dbReference>
<dbReference type="InterPro" id="IPR035488">
    <property type="entry name" value="FrlB_SIS"/>
</dbReference>
<proteinExistence type="predicted"/>
<dbReference type="PANTHER" id="PTHR10937:SF14">
    <property type="entry name" value="FRUCTOSELYSINE 6-PHOSPHATE DEGLYCASE"/>
    <property type="match status" value="1"/>
</dbReference>
<reference evidence="2" key="1">
    <citation type="submission" date="2020-12" db="EMBL/GenBank/DDBJ databases">
        <title>Leucobacter sp. CAS1, isolated from Chromium sludge.</title>
        <authorList>
            <person name="Xu Z."/>
        </authorList>
    </citation>
    <scope>NUCLEOTIDE SEQUENCE</scope>
    <source>
        <strain evidence="2">CSA1</strain>
    </source>
</reference>
<dbReference type="CDD" id="cd05710">
    <property type="entry name" value="SIS_1"/>
    <property type="match status" value="1"/>
</dbReference>
<dbReference type="Pfam" id="PF01380">
    <property type="entry name" value="SIS"/>
    <property type="match status" value="1"/>
</dbReference>
<dbReference type="GO" id="GO:0004360">
    <property type="term" value="F:glutamine-fructose-6-phosphate transaminase (isomerizing) activity"/>
    <property type="evidence" value="ECO:0007669"/>
    <property type="project" value="TreeGrafter"/>
</dbReference>
<dbReference type="InterPro" id="IPR001347">
    <property type="entry name" value="SIS_dom"/>
</dbReference>
<dbReference type="GO" id="GO:0097367">
    <property type="term" value="F:carbohydrate derivative binding"/>
    <property type="evidence" value="ECO:0007669"/>
    <property type="project" value="InterPro"/>
</dbReference>
<keyword evidence="3" id="KW-1185">Reference proteome</keyword>
<sequence length="336" mass="37525">MLGFDADLYQRVIGGAAALRPRIDAIVDEVTAQGYDSIFLIGSGGSYAAMWPYEHVITRLSTVPVRSAIAAELVVTGDPRLTERSIAVFSSLSGTTRETVAALEYCRERGVTTIALTGYADSPIAAADHVLVNWADDETASESVDIQMLLLTAALLNRRGEFDEYERLADELSDPTPLLTAVQRQADPIAEAFAKRHAETGYHFLVGAGNLWGFTYNYSMCILEEMQWLHTTRVHGAEFFHGSLELIERDTSLMLFVGEDETRPIMDRVRRFAETYNDETTVIDTADYPLEGISPQFRGLVAPIVVDAITIRFSKHLEAARNHDLTTRRYYRKVEY</sequence>
<gene>
    <name evidence="2" type="ORF">JD276_06525</name>
</gene>
<comment type="caution">
    <text evidence="2">The sequence shown here is derived from an EMBL/GenBank/DDBJ whole genome shotgun (WGS) entry which is preliminary data.</text>
</comment>
<dbReference type="PIRSF" id="PIRSF009290">
    <property type="entry name" value="FrlB"/>
    <property type="match status" value="1"/>
</dbReference>
<dbReference type="InterPro" id="IPR024713">
    <property type="entry name" value="Fructosamine_deglycase_FrlB"/>
</dbReference>
<dbReference type="PANTHER" id="PTHR10937">
    <property type="entry name" value="GLUCOSAMINE--FRUCTOSE-6-PHOSPHATE AMINOTRANSFERASE, ISOMERIZING"/>
    <property type="match status" value="1"/>
</dbReference>
<dbReference type="RefSeq" id="WP_200114860.1">
    <property type="nucleotide sequence ID" value="NZ_JAEHOH010000008.1"/>
</dbReference>
<dbReference type="EMBL" id="JAEHOH010000008">
    <property type="protein sequence ID" value="MBK0418689.1"/>
    <property type="molecule type" value="Genomic_DNA"/>
</dbReference>
<dbReference type="PROSITE" id="PS51464">
    <property type="entry name" value="SIS"/>
    <property type="match status" value="1"/>
</dbReference>
<feature type="domain" description="SIS" evidence="1">
    <location>
        <begin position="26"/>
        <end position="165"/>
    </location>
</feature>
<evidence type="ECO:0000259" key="1">
    <source>
        <dbReference type="PROSITE" id="PS51464"/>
    </source>
</evidence>
<dbReference type="Gene3D" id="3.40.50.10490">
    <property type="entry name" value="Glucose-6-phosphate isomerase like protein, domain 1"/>
    <property type="match status" value="2"/>
</dbReference>
<evidence type="ECO:0000313" key="3">
    <source>
        <dbReference type="Proteomes" id="UP000608530"/>
    </source>
</evidence>
<dbReference type="GO" id="GO:0006487">
    <property type="term" value="P:protein N-linked glycosylation"/>
    <property type="evidence" value="ECO:0007669"/>
    <property type="project" value="TreeGrafter"/>
</dbReference>
<dbReference type="GO" id="GO:0006047">
    <property type="term" value="P:UDP-N-acetylglucosamine metabolic process"/>
    <property type="evidence" value="ECO:0007669"/>
    <property type="project" value="TreeGrafter"/>
</dbReference>
<dbReference type="AlphaFoldDB" id="A0A934Q8N5"/>
<dbReference type="GO" id="GO:0006002">
    <property type="term" value="P:fructose 6-phosphate metabolic process"/>
    <property type="evidence" value="ECO:0007669"/>
    <property type="project" value="TreeGrafter"/>
</dbReference>
<accession>A0A934Q8N5</accession>
<protein>
    <submittedName>
        <fullName evidence="2">SIS domain-containing protein</fullName>
    </submittedName>
</protein>
<organism evidence="2 3">
    <name type="scientific">Leucobacter chromiisoli</name>
    <dbReference type="NCBI Taxonomy" id="2796471"/>
    <lineage>
        <taxon>Bacteria</taxon>
        <taxon>Bacillati</taxon>
        <taxon>Actinomycetota</taxon>
        <taxon>Actinomycetes</taxon>
        <taxon>Micrococcales</taxon>
        <taxon>Microbacteriaceae</taxon>
        <taxon>Leucobacter</taxon>
    </lineage>
</organism>
<evidence type="ECO:0000313" key="2">
    <source>
        <dbReference type="EMBL" id="MBK0418689.1"/>
    </source>
</evidence>
<name>A0A934Q8N5_9MICO</name>
<dbReference type="Proteomes" id="UP000608530">
    <property type="component" value="Unassembled WGS sequence"/>
</dbReference>